<dbReference type="EMBL" id="JANAWD010000313">
    <property type="protein sequence ID" value="KAJ3481602.1"/>
    <property type="molecule type" value="Genomic_DNA"/>
</dbReference>
<dbReference type="PANTHER" id="PTHR35043:SF7">
    <property type="entry name" value="TRANSCRIPTION FACTOR DOMAIN-CONTAINING PROTEIN"/>
    <property type="match status" value="1"/>
</dbReference>
<feature type="transmembrane region" description="Helical" evidence="2">
    <location>
        <begin position="119"/>
        <end position="137"/>
    </location>
</feature>
<evidence type="ECO:0000313" key="4">
    <source>
        <dbReference type="EMBL" id="KAJ3481602.1"/>
    </source>
</evidence>
<dbReference type="GO" id="GO:0006809">
    <property type="term" value="P:nitric oxide biosynthetic process"/>
    <property type="evidence" value="ECO:0007669"/>
    <property type="project" value="InterPro"/>
</dbReference>
<sequence length="514" mass="58737">MKFSLRQRLVNQEGHLNKPHFVQYRLIFTQMDAYDDIDPNSRRTRINIATSCISTIFLCTWVAFHPNIPGLGEPKWKVIRRRIGCMIGGILAPEIYVLLAARQFLAARVFAKTYRRRGWTLTHGFFALMGGFIIYNGEIADQICFYDPSMGAAIPESLKISERRLATRHPESSNSSSPTPSSSSLSHSLAALRYIRSNSTTFGVTLRLVEQEFHVSIERCIGRLQWYNLHPADNDTGMDPIRPFYLEDQEERELLEGILTFLESFERHTITAAPGKSEFTDYAHSIDIADVIKEPISDHISDSSPEISGPRSLVRAPRISEQGIQDKSKSDMLTKTIALFQVAWFIIQLCARYHEKLAITELETITLAFCVLNFATYALWWKKPFTVDRGYAIRWRDDDWEVSIPPAPPFVETSQIPWYRSYQNMMDGIVKGIKQVLTMHTPFRTAHFAYQEVPDLEEDPLSHHSSVETFSPSSQLSQFFASIWQKVEFALSGLAEGLCPRVWKVFVVAHQTSL</sequence>
<evidence type="ECO:0000259" key="3">
    <source>
        <dbReference type="PROSITE" id="PS60001"/>
    </source>
</evidence>
<proteinExistence type="predicted"/>
<name>A0AAD5UZ27_9APHY</name>
<feature type="transmembrane region" description="Helical" evidence="2">
    <location>
        <begin position="79"/>
        <end position="99"/>
    </location>
</feature>
<dbReference type="Proteomes" id="UP001212997">
    <property type="component" value="Unassembled WGS sequence"/>
</dbReference>
<feature type="transmembrane region" description="Helical" evidence="2">
    <location>
        <begin position="46"/>
        <end position="64"/>
    </location>
</feature>
<evidence type="ECO:0000256" key="2">
    <source>
        <dbReference type="SAM" id="Phobius"/>
    </source>
</evidence>
<keyword evidence="2" id="KW-0812">Transmembrane</keyword>
<evidence type="ECO:0000313" key="5">
    <source>
        <dbReference type="Proteomes" id="UP001212997"/>
    </source>
</evidence>
<feature type="compositionally biased region" description="Low complexity" evidence="1">
    <location>
        <begin position="172"/>
        <end position="184"/>
    </location>
</feature>
<dbReference type="AlphaFoldDB" id="A0AAD5UZ27"/>
<keyword evidence="2" id="KW-0472">Membrane</keyword>
<accession>A0AAD5UZ27</accession>
<feature type="domain" description="Nitric oxide synthase (NOS)" evidence="3">
    <location>
        <begin position="219"/>
        <end position="226"/>
    </location>
</feature>
<comment type="caution">
    <text evidence="4">The sequence shown here is derived from an EMBL/GenBank/DDBJ whole genome shotgun (WGS) entry which is preliminary data.</text>
</comment>
<keyword evidence="5" id="KW-1185">Reference proteome</keyword>
<evidence type="ECO:0000256" key="1">
    <source>
        <dbReference type="SAM" id="MobiDB-lite"/>
    </source>
</evidence>
<reference evidence="4" key="1">
    <citation type="submission" date="2022-07" db="EMBL/GenBank/DDBJ databases">
        <title>Genome Sequence of Physisporinus lineatus.</title>
        <authorList>
            <person name="Buettner E."/>
        </authorList>
    </citation>
    <scope>NUCLEOTIDE SEQUENCE</scope>
    <source>
        <strain evidence="4">VT162</strain>
    </source>
</reference>
<dbReference type="PROSITE" id="PS60001">
    <property type="entry name" value="NOS"/>
    <property type="match status" value="1"/>
</dbReference>
<protein>
    <recommendedName>
        <fullName evidence="3">Nitric oxide synthase (NOS) domain-containing protein</fullName>
    </recommendedName>
</protein>
<dbReference type="InterPro" id="IPR004030">
    <property type="entry name" value="NOS_N"/>
</dbReference>
<organism evidence="4 5">
    <name type="scientific">Meripilus lineatus</name>
    <dbReference type="NCBI Taxonomy" id="2056292"/>
    <lineage>
        <taxon>Eukaryota</taxon>
        <taxon>Fungi</taxon>
        <taxon>Dikarya</taxon>
        <taxon>Basidiomycota</taxon>
        <taxon>Agaricomycotina</taxon>
        <taxon>Agaricomycetes</taxon>
        <taxon>Polyporales</taxon>
        <taxon>Meripilaceae</taxon>
        <taxon>Meripilus</taxon>
    </lineage>
</organism>
<dbReference type="PANTHER" id="PTHR35043">
    <property type="entry name" value="TRANSCRIPTION FACTOR DOMAIN-CONTAINING PROTEIN"/>
    <property type="match status" value="1"/>
</dbReference>
<feature type="region of interest" description="Disordered" evidence="1">
    <location>
        <begin position="165"/>
        <end position="184"/>
    </location>
</feature>
<dbReference type="GO" id="GO:0004517">
    <property type="term" value="F:nitric-oxide synthase activity"/>
    <property type="evidence" value="ECO:0007669"/>
    <property type="project" value="InterPro"/>
</dbReference>
<keyword evidence="2" id="KW-1133">Transmembrane helix</keyword>
<gene>
    <name evidence="4" type="ORF">NLI96_g7543</name>
</gene>